<name>A0A821HT59_9BILA</name>
<evidence type="ECO:0000313" key="2">
    <source>
        <dbReference type="Proteomes" id="UP000663866"/>
    </source>
</evidence>
<dbReference type="InterPro" id="IPR026983">
    <property type="entry name" value="DHC"/>
</dbReference>
<dbReference type="GO" id="GO:0097729">
    <property type="term" value="C:9+2 motile cilium"/>
    <property type="evidence" value="ECO:0007669"/>
    <property type="project" value="TreeGrafter"/>
</dbReference>
<dbReference type="EMBL" id="CAJOBG010097556">
    <property type="protein sequence ID" value="CAF4689611.1"/>
    <property type="molecule type" value="Genomic_DNA"/>
</dbReference>
<dbReference type="GO" id="GO:0045505">
    <property type="term" value="F:dynein intermediate chain binding"/>
    <property type="evidence" value="ECO:0007669"/>
    <property type="project" value="InterPro"/>
</dbReference>
<dbReference type="GO" id="GO:0060294">
    <property type="term" value="P:cilium movement involved in cell motility"/>
    <property type="evidence" value="ECO:0007669"/>
    <property type="project" value="TreeGrafter"/>
</dbReference>
<dbReference type="AlphaFoldDB" id="A0A821HT59"/>
<organism evidence="1 2">
    <name type="scientific">Rotaria magnacalcarata</name>
    <dbReference type="NCBI Taxonomy" id="392030"/>
    <lineage>
        <taxon>Eukaryota</taxon>
        <taxon>Metazoa</taxon>
        <taxon>Spiralia</taxon>
        <taxon>Gnathifera</taxon>
        <taxon>Rotifera</taxon>
        <taxon>Eurotatoria</taxon>
        <taxon>Bdelloidea</taxon>
        <taxon>Philodinida</taxon>
        <taxon>Philodinidae</taxon>
        <taxon>Rotaria</taxon>
    </lineage>
</organism>
<protein>
    <submittedName>
        <fullName evidence="1">Uncharacterized protein</fullName>
    </submittedName>
</protein>
<dbReference type="PANTHER" id="PTHR10676">
    <property type="entry name" value="DYNEIN HEAVY CHAIN FAMILY PROTEIN"/>
    <property type="match status" value="1"/>
</dbReference>
<dbReference type="GO" id="GO:0008569">
    <property type="term" value="F:minus-end-directed microtubule motor activity"/>
    <property type="evidence" value="ECO:0007669"/>
    <property type="project" value="TreeGrafter"/>
</dbReference>
<comment type="caution">
    <text evidence="1">The sequence shown here is derived from an EMBL/GenBank/DDBJ whole genome shotgun (WGS) entry which is preliminary data.</text>
</comment>
<dbReference type="GO" id="GO:0051959">
    <property type="term" value="F:dynein light intermediate chain binding"/>
    <property type="evidence" value="ECO:0007669"/>
    <property type="project" value="InterPro"/>
</dbReference>
<keyword evidence="2" id="KW-1185">Reference proteome</keyword>
<accession>A0A821HT59</accession>
<feature type="non-terminal residue" evidence="1">
    <location>
        <position position="1"/>
    </location>
</feature>
<reference evidence="1" key="1">
    <citation type="submission" date="2021-02" db="EMBL/GenBank/DDBJ databases">
        <authorList>
            <person name="Nowell W R."/>
        </authorList>
    </citation>
    <scope>NUCLEOTIDE SEQUENCE</scope>
</reference>
<dbReference type="GO" id="GO:0030286">
    <property type="term" value="C:dynein complex"/>
    <property type="evidence" value="ECO:0007669"/>
    <property type="project" value="InterPro"/>
</dbReference>
<sequence length="47" mass="5101">MPAFKRATEALNTIKPEQIAEMKAMKNPPGAVKTVMEAICILLGEQS</sequence>
<proteinExistence type="predicted"/>
<gene>
    <name evidence="1" type="ORF">OVN521_LOCUS48013</name>
</gene>
<dbReference type="Gene3D" id="1.20.920.60">
    <property type="match status" value="1"/>
</dbReference>
<evidence type="ECO:0000313" key="1">
    <source>
        <dbReference type="EMBL" id="CAF4689611.1"/>
    </source>
</evidence>
<dbReference type="Proteomes" id="UP000663866">
    <property type="component" value="Unassembled WGS sequence"/>
</dbReference>